<dbReference type="InterPro" id="IPR016035">
    <property type="entry name" value="Acyl_Trfase/lysoPLipase"/>
</dbReference>
<dbReference type="PANTHER" id="PTHR46394">
    <property type="entry name" value="ANNEXIN"/>
    <property type="match status" value="1"/>
</dbReference>
<name>A0A939BS54_9FIRM</name>
<feature type="short sequence motif" description="GXGXXG" evidence="2">
    <location>
        <begin position="9"/>
        <end position="14"/>
    </location>
</feature>
<sequence>MKINLALSGGGIKGIAHLGGLKALEENNIEVVGIAGSSVGSIIASLYGAGYSCSILREMIYEQKFSEFKDGFILNLYRLIFRYGVYRGQSILEWLADKLADKGVETFSDLDIDVRIVVSNISSCCSKVFSPQTTPGYSVAKAVRMSLSIPVFYQPCFYEDHFCVDGGLINNLPLTVFEDQRYPTLGFLLLSSNLNAEQEIDNFLDYLGVVIDTSISINELRQIELSRSKVISIPTSEISSINFNLSLAEKKELYNRGYQQVYQDLDKFMDRRGVKSANKFINLSPTVVEIEEISALMIDYIIEKVQIEKITSIVALGDDDYLFSFLVAQRLNKKFTVINLSKYSITNSAVEYKYNQLNSESKVLIVNYALVENRILDKVITNLRAKEVEVVAVFNFFGPERKSNFHLNKLITPIYTYN</sequence>
<feature type="short sequence motif" description="DGA/G" evidence="2">
    <location>
        <begin position="165"/>
        <end position="167"/>
    </location>
</feature>
<dbReference type="RefSeq" id="WP_204702969.1">
    <property type="nucleotide sequence ID" value="NZ_JAFBDQ010000022.1"/>
</dbReference>
<feature type="domain" description="PNPLA" evidence="3">
    <location>
        <begin position="5"/>
        <end position="178"/>
    </location>
</feature>
<protein>
    <submittedName>
        <fullName evidence="4">NTE family protein</fullName>
    </submittedName>
</protein>
<dbReference type="InterPro" id="IPR052580">
    <property type="entry name" value="Lipid_Hydrolase"/>
</dbReference>
<dbReference type="Gene3D" id="3.40.1090.10">
    <property type="entry name" value="Cytosolic phospholipase A2 catalytic domain"/>
    <property type="match status" value="2"/>
</dbReference>
<keyword evidence="1 2" id="KW-0443">Lipid metabolism</keyword>
<evidence type="ECO:0000259" key="3">
    <source>
        <dbReference type="PROSITE" id="PS51635"/>
    </source>
</evidence>
<accession>A0A939BS54</accession>
<comment type="caution">
    <text evidence="4">The sequence shown here is derived from an EMBL/GenBank/DDBJ whole genome shotgun (WGS) entry which is preliminary data.</text>
</comment>
<gene>
    <name evidence="4" type="ORF">JOC47_002878</name>
</gene>
<dbReference type="PROSITE" id="PS51635">
    <property type="entry name" value="PNPLA"/>
    <property type="match status" value="1"/>
</dbReference>
<feature type="short sequence motif" description="GXSXG" evidence="2">
    <location>
        <begin position="36"/>
        <end position="40"/>
    </location>
</feature>
<dbReference type="Pfam" id="PF01734">
    <property type="entry name" value="Patatin"/>
    <property type="match status" value="1"/>
</dbReference>
<feature type="active site" description="Nucleophile" evidence="2">
    <location>
        <position position="38"/>
    </location>
</feature>
<dbReference type="Proteomes" id="UP000774000">
    <property type="component" value="Unassembled WGS sequence"/>
</dbReference>
<proteinExistence type="predicted"/>
<keyword evidence="2" id="KW-0442">Lipid degradation</keyword>
<dbReference type="AlphaFoldDB" id="A0A939BS54"/>
<dbReference type="EMBL" id="JAFBDQ010000022">
    <property type="protein sequence ID" value="MBM7558009.1"/>
    <property type="molecule type" value="Genomic_DNA"/>
</dbReference>
<keyword evidence="5" id="KW-1185">Reference proteome</keyword>
<dbReference type="PANTHER" id="PTHR46394:SF1">
    <property type="entry name" value="PNPLA DOMAIN-CONTAINING PROTEIN"/>
    <property type="match status" value="1"/>
</dbReference>
<evidence type="ECO:0000256" key="2">
    <source>
        <dbReference type="PROSITE-ProRule" id="PRU01161"/>
    </source>
</evidence>
<organism evidence="4 5">
    <name type="scientific">Halanaerobacter jeridensis</name>
    <dbReference type="NCBI Taxonomy" id="706427"/>
    <lineage>
        <taxon>Bacteria</taxon>
        <taxon>Bacillati</taxon>
        <taxon>Bacillota</taxon>
        <taxon>Clostridia</taxon>
        <taxon>Halanaerobiales</taxon>
        <taxon>Halobacteroidaceae</taxon>
        <taxon>Halanaerobacter</taxon>
    </lineage>
</organism>
<feature type="active site" description="Proton acceptor" evidence="2">
    <location>
        <position position="165"/>
    </location>
</feature>
<dbReference type="InterPro" id="IPR002641">
    <property type="entry name" value="PNPLA_dom"/>
</dbReference>
<dbReference type="SUPFAM" id="SSF52151">
    <property type="entry name" value="FabD/lysophospholipase-like"/>
    <property type="match status" value="1"/>
</dbReference>
<dbReference type="GO" id="GO:0016042">
    <property type="term" value="P:lipid catabolic process"/>
    <property type="evidence" value="ECO:0007669"/>
    <property type="project" value="UniProtKB-UniRule"/>
</dbReference>
<dbReference type="CDD" id="cd07207">
    <property type="entry name" value="Pat_ExoU_VipD_like"/>
    <property type="match status" value="1"/>
</dbReference>
<dbReference type="GO" id="GO:0016787">
    <property type="term" value="F:hydrolase activity"/>
    <property type="evidence" value="ECO:0007669"/>
    <property type="project" value="UniProtKB-UniRule"/>
</dbReference>
<reference evidence="4" key="1">
    <citation type="submission" date="2021-01" db="EMBL/GenBank/DDBJ databases">
        <title>Genomic Encyclopedia of Type Strains, Phase IV (KMG-IV): sequencing the most valuable type-strain genomes for metagenomic binning, comparative biology and taxonomic classification.</title>
        <authorList>
            <person name="Goeker M."/>
        </authorList>
    </citation>
    <scope>NUCLEOTIDE SEQUENCE</scope>
    <source>
        <strain evidence="4">DSM 23230</strain>
    </source>
</reference>
<evidence type="ECO:0000313" key="4">
    <source>
        <dbReference type="EMBL" id="MBM7558009.1"/>
    </source>
</evidence>
<keyword evidence="2" id="KW-0378">Hydrolase</keyword>
<evidence type="ECO:0000256" key="1">
    <source>
        <dbReference type="ARBA" id="ARBA00023098"/>
    </source>
</evidence>
<evidence type="ECO:0000313" key="5">
    <source>
        <dbReference type="Proteomes" id="UP000774000"/>
    </source>
</evidence>